<name>A0A2W2F2P4_9ACTN</name>
<reference evidence="1 2" key="1">
    <citation type="submission" date="2018-01" db="EMBL/GenBank/DDBJ databases">
        <title>Draft genome sequence of Sphaerisporangium sp. 7K107.</title>
        <authorList>
            <person name="Sahin N."/>
            <person name="Saygin H."/>
            <person name="Ay H."/>
        </authorList>
    </citation>
    <scope>NUCLEOTIDE SEQUENCE [LARGE SCALE GENOMIC DNA]</scope>
    <source>
        <strain evidence="1 2">7K107</strain>
    </source>
</reference>
<dbReference type="Proteomes" id="UP000248544">
    <property type="component" value="Unassembled WGS sequence"/>
</dbReference>
<protein>
    <submittedName>
        <fullName evidence="1">Uncharacterized protein</fullName>
    </submittedName>
</protein>
<keyword evidence="2" id="KW-1185">Reference proteome</keyword>
<dbReference type="AlphaFoldDB" id="A0A2W2F2P4"/>
<dbReference type="RefSeq" id="WP_146607946.1">
    <property type="nucleotide sequence ID" value="NZ_POUA01000761.1"/>
</dbReference>
<dbReference type="Gene3D" id="1.10.600.10">
    <property type="entry name" value="Farnesyl Diphosphate Synthase"/>
    <property type="match status" value="1"/>
</dbReference>
<evidence type="ECO:0000313" key="2">
    <source>
        <dbReference type="Proteomes" id="UP000248544"/>
    </source>
</evidence>
<organism evidence="1 2">
    <name type="scientific">Spongiactinospora gelatinilytica</name>
    <dbReference type="NCBI Taxonomy" id="2666298"/>
    <lineage>
        <taxon>Bacteria</taxon>
        <taxon>Bacillati</taxon>
        <taxon>Actinomycetota</taxon>
        <taxon>Actinomycetes</taxon>
        <taxon>Streptosporangiales</taxon>
        <taxon>Streptosporangiaceae</taxon>
        <taxon>Spongiactinospora</taxon>
    </lineage>
</organism>
<dbReference type="SUPFAM" id="SSF48576">
    <property type="entry name" value="Terpenoid synthases"/>
    <property type="match status" value="1"/>
</dbReference>
<evidence type="ECO:0000313" key="1">
    <source>
        <dbReference type="EMBL" id="PZG15817.1"/>
    </source>
</evidence>
<accession>A0A2W2F2P4</accession>
<comment type="caution">
    <text evidence="1">The sequence shown here is derived from an EMBL/GenBank/DDBJ whole genome shotgun (WGS) entry which is preliminary data.</text>
</comment>
<dbReference type="InterPro" id="IPR008949">
    <property type="entry name" value="Isoprenoid_synthase_dom_sf"/>
</dbReference>
<gene>
    <name evidence="1" type="ORF">C1I98_39180</name>
</gene>
<feature type="non-terminal residue" evidence="1">
    <location>
        <position position="96"/>
    </location>
</feature>
<sequence length="96" mass="11091">MQESIDRLCDLIEGTEHLYRQVCDRIFSLVQGRQRDRLIAYLRQIEYGLAGSREYSQTAARYHGRGFSHLSGNRFVPSRTSGWLELSPGNSIFHDT</sequence>
<proteinExistence type="predicted"/>
<dbReference type="EMBL" id="POUA01000761">
    <property type="protein sequence ID" value="PZG15817.1"/>
    <property type="molecule type" value="Genomic_DNA"/>
</dbReference>